<name>A0ABV8XIP0_9DEIO</name>
<reference evidence="2" key="1">
    <citation type="journal article" date="2019" name="Int. J. Syst. Evol. Microbiol.">
        <title>The Global Catalogue of Microorganisms (GCM) 10K type strain sequencing project: providing services to taxonomists for standard genome sequencing and annotation.</title>
        <authorList>
            <consortium name="The Broad Institute Genomics Platform"/>
            <consortium name="The Broad Institute Genome Sequencing Center for Infectious Disease"/>
            <person name="Wu L."/>
            <person name="Ma J."/>
        </authorList>
    </citation>
    <scope>NUCLEOTIDE SEQUENCE [LARGE SCALE GENOMIC DNA]</scope>
    <source>
        <strain evidence="2">CCUG 56029</strain>
    </source>
</reference>
<evidence type="ECO:0000313" key="1">
    <source>
        <dbReference type="EMBL" id="MFC4424739.1"/>
    </source>
</evidence>
<organism evidence="1 2">
    <name type="scientific">Deinococcus navajonensis</name>
    <dbReference type="NCBI Taxonomy" id="309884"/>
    <lineage>
        <taxon>Bacteria</taxon>
        <taxon>Thermotogati</taxon>
        <taxon>Deinococcota</taxon>
        <taxon>Deinococci</taxon>
        <taxon>Deinococcales</taxon>
        <taxon>Deinococcaceae</taxon>
        <taxon>Deinococcus</taxon>
    </lineage>
</organism>
<accession>A0ABV8XIP0</accession>
<protein>
    <submittedName>
        <fullName evidence="1">Uncharacterized protein</fullName>
    </submittedName>
</protein>
<keyword evidence="2" id="KW-1185">Reference proteome</keyword>
<gene>
    <name evidence="1" type="ORF">ACFOZ9_00840</name>
</gene>
<proteinExistence type="predicted"/>
<evidence type="ECO:0000313" key="2">
    <source>
        <dbReference type="Proteomes" id="UP001595998"/>
    </source>
</evidence>
<comment type="caution">
    <text evidence="1">The sequence shown here is derived from an EMBL/GenBank/DDBJ whole genome shotgun (WGS) entry which is preliminary data.</text>
</comment>
<sequence>MLWARVEARSGGVEAGSVWINAWDFQAFQTHFEPLSPDERLEVVEVDINR</sequence>
<dbReference type="RefSeq" id="WP_380035144.1">
    <property type="nucleotide sequence ID" value="NZ_JBHSEH010000002.1"/>
</dbReference>
<dbReference type="EMBL" id="JBHSEH010000002">
    <property type="protein sequence ID" value="MFC4424739.1"/>
    <property type="molecule type" value="Genomic_DNA"/>
</dbReference>
<dbReference type="Proteomes" id="UP001595998">
    <property type="component" value="Unassembled WGS sequence"/>
</dbReference>